<evidence type="ECO:0000256" key="6">
    <source>
        <dbReference type="PIRSR" id="PIRSR601461-2"/>
    </source>
</evidence>
<gene>
    <name evidence="9" type="ORF">PoB_006806600</name>
</gene>
<evidence type="ECO:0000256" key="1">
    <source>
        <dbReference type="ARBA" id="ARBA00007447"/>
    </source>
</evidence>
<keyword evidence="4 7" id="KW-0378">Hydrolase</keyword>
<accession>A0AAV4DBP2</accession>
<keyword evidence="10" id="KW-1185">Reference proteome</keyword>
<evidence type="ECO:0000256" key="7">
    <source>
        <dbReference type="RuleBase" id="RU000454"/>
    </source>
</evidence>
<dbReference type="EMBL" id="BLXT01007705">
    <property type="protein sequence ID" value="GFO41561.1"/>
    <property type="molecule type" value="Genomic_DNA"/>
</dbReference>
<feature type="disulfide bond" evidence="6">
    <location>
        <begin position="221"/>
        <end position="229"/>
    </location>
</feature>
<dbReference type="PROSITE" id="PS00141">
    <property type="entry name" value="ASP_PROTEASE"/>
    <property type="match status" value="1"/>
</dbReference>
<dbReference type="InterPro" id="IPR021109">
    <property type="entry name" value="Peptidase_aspartic_dom_sf"/>
</dbReference>
<reference evidence="9 10" key="1">
    <citation type="journal article" date="2021" name="Elife">
        <title>Chloroplast acquisition without the gene transfer in kleptoplastic sea slugs, Plakobranchus ocellatus.</title>
        <authorList>
            <person name="Maeda T."/>
            <person name="Takahashi S."/>
            <person name="Yoshida T."/>
            <person name="Shimamura S."/>
            <person name="Takaki Y."/>
            <person name="Nagai Y."/>
            <person name="Toyoda A."/>
            <person name="Suzuki Y."/>
            <person name="Arimoto A."/>
            <person name="Ishii H."/>
            <person name="Satoh N."/>
            <person name="Nishiyama T."/>
            <person name="Hasebe M."/>
            <person name="Maruyama T."/>
            <person name="Minagawa J."/>
            <person name="Obokata J."/>
            <person name="Shigenobu S."/>
        </authorList>
    </citation>
    <scope>NUCLEOTIDE SEQUENCE [LARGE SCALE GENOMIC DNA]</scope>
</reference>
<dbReference type="AlphaFoldDB" id="A0AAV4DBP2"/>
<dbReference type="Gene3D" id="2.60.40.1960">
    <property type="match status" value="1"/>
</dbReference>
<evidence type="ECO:0000313" key="10">
    <source>
        <dbReference type="Proteomes" id="UP000735302"/>
    </source>
</evidence>
<dbReference type="SUPFAM" id="SSF50630">
    <property type="entry name" value="Acid proteases"/>
    <property type="match status" value="1"/>
</dbReference>
<evidence type="ECO:0000256" key="4">
    <source>
        <dbReference type="ARBA" id="ARBA00022801"/>
    </source>
</evidence>
<protein>
    <submittedName>
        <fullName evidence="9">Cathepsin d</fullName>
    </submittedName>
</protein>
<evidence type="ECO:0000313" key="9">
    <source>
        <dbReference type="EMBL" id="GFO41561.1"/>
    </source>
</evidence>
<keyword evidence="2 7" id="KW-0645">Protease</keyword>
<evidence type="ECO:0000256" key="5">
    <source>
        <dbReference type="PIRSR" id="PIRSR601461-1"/>
    </source>
</evidence>
<dbReference type="GO" id="GO:0004190">
    <property type="term" value="F:aspartic-type endopeptidase activity"/>
    <property type="evidence" value="ECO:0007669"/>
    <property type="project" value="UniProtKB-KW"/>
</dbReference>
<feature type="domain" description="Peptidase A1" evidence="8">
    <location>
        <begin position="190"/>
        <end position="506"/>
    </location>
</feature>
<proteinExistence type="inferred from homology"/>
<evidence type="ECO:0000256" key="3">
    <source>
        <dbReference type="ARBA" id="ARBA00022750"/>
    </source>
</evidence>
<evidence type="ECO:0000256" key="2">
    <source>
        <dbReference type="ARBA" id="ARBA00022670"/>
    </source>
</evidence>
<dbReference type="InterPro" id="IPR033121">
    <property type="entry name" value="PEPTIDASE_A1"/>
</dbReference>
<dbReference type="PANTHER" id="PTHR47966:SF51">
    <property type="entry name" value="BETA-SITE APP-CLEAVING ENZYME, ISOFORM A-RELATED"/>
    <property type="match status" value="1"/>
</dbReference>
<organism evidence="9 10">
    <name type="scientific">Plakobranchus ocellatus</name>
    <dbReference type="NCBI Taxonomy" id="259542"/>
    <lineage>
        <taxon>Eukaryota</taxon>
        <taxon>Metazoa</taxon>
        <taxon>Spiralia</taxon>
        <taxon>Lophotrochozoa</taxon>
        <taxon>Mollusca</taxon>
        <taxon>Gastropoda</taxon>
        <taxon>Heterobranchia</taxon>
        <taxon>Euthyneura</taxon>
        <taxon>Panpulmonata</taxon>
        <taxon>Sacoglossa</taxon>
        <taxon>Placobranchoidea</taxon>
        <taxon>Plakobranchidae</taxon>
        <taxon>Plakobranchus</taxon>
    </lineage>
</organism>
<dbReference type="InterPro" id="IPR001461">
    <property type="entry name" value="Aspartic_peptidase_A1"/>
</dbReference>
<dbReference type="FunFam" id="2.40.70.10:FF:000115">
    <property type="entry name" value="Lysosomal aspartic protease"/>
    <property type="match status" value="1"/>
</dbReference>
<dbReference type="Gene3D" id="2.40.70.10">
    <property type="entry name" value="Acid Proteases"/>
    <property type="match status" value="2"/>
</dbReference>
<dbReference type="InterPro" id="IPR001969">
    <property type="entry name" value="Aspartic_peptidase_AS"/>
</dbReference>
<comment type="similarity">
    <text evidence="1 7">Belongs to the peptidase A1 family.</text>
</comment>
<keyword evidence="6" id="KW-1015">Disulfide bond</keyword>
<sequence length="511" mass="57012">MTNVLPGTSDSATLQTDALNMSLEAILLLQHGDILLRGYYTCKKFSDKETRYPIVEKKSSAILTKLDQAFQGPSRQALGLTARFCIHSPTIRLMVNYQEVNSSIEESQQKYYLLDCNKISGRSLMMNLLPGIILTVILVSSLAAEIIKIPLSTTNDHEGSFRRLVRHRRSYRYRPALALLELKTFKDAQIYGPITIGTPGQVFHVIFDTGSSDLWVPSSRCSIWRNRACLNHKKYNRQKSITYEPVGEDFSVEYQAGNVSGHLSKDTITIAGMRVEDQIFGEALRESGIFAKTLPDGILGMGVGTLSSSRQLTVFENMVRQGMLPAPVFSFYISRSKSAAVGSMLTLGGIIPELYTGNFTFLHVTVPRYWEFIMDSIEVAGGRGTFCARGCNTIADSGTTLIVGPMKEANMLNKILGARRMFGMPGMYFFNCFRLSRLPDVDFILNGNRLTLTGADYTVKIGRVCLSAFRGILDNGEMPATWILGSTFMKTYYTVFDRKNFIVGFAKARHF</sequence>
<dbReference type="PROSITE" id="PS51767">
    <property type="entry name" value="PEPTIDASE_A1"/>
    <property type="match status" value="1"/>
</dbReference>
<evidence type="ECO:0000259" key="8">
    <source>
        <dbReference type="PROSITE" id="PS51767"/>
    </source>
</evidence>
<dbReference type="PANTHER" id="PTHR47966">
    <property type="entry name" value="BETA-SITE APP-CLEAVING ENZYME, ISOFORM A-RELATED"/>
    <property type="match status" value="1"/>
</dbReference>
<comment type="caution">
    <text evidence="9">The sequence shown here is derived from an EMBL/GenBank/DDBJ whole genome shotgun (WGS) entry which is preliminary data.</text>
</comment>
<keyword evidence="3 7" id="KW-0064">Aspartyl protease</keyword>
<name>A0AAV4DBP2_9GAST</name>
<dbReference type="Proteomes" id="UP000735302">
    <property type="component" value="Unassembled WGS sequence"/>
</dbReference>
<dbReference type="Pfam" id="PF00026">
    <property type="entry name" value="Asp"/>
    <property type="match status" value="1"/>
</dbReference>
<feature type="active site" evidence="5">
    <location>
        <position position="208"/>
    </location>
</feature>
<feature type="disulfide bond" evidence="6">
    <location>
        <begin position="387"/>
        <end position="391"/>
    </location>
</feature>
<dbReference type="GO" id="GO:0006508">
    <property type="term" value="P:proteolysis"/>
    <property type="evidence" value="ECO:0007669"/>
    <property type="project" value="UniProtKB-KW"/>
</dbReference>
<feature type="active site" evidence="5">
    <location>
        <position position="396"/>
    </location>
</feature>
<dbReference type="PRINTS" id="PR00792">
    <property type="entry name" value="PEPSIN"/>
</dbReference>